<comment type="caution">
    <text evidence="3">The sequence shown here is derived from an EMBL/GenBank/DDBJ whole genome shotgun (WGS) entry which is preliminary data.</text>
</comment>
<dbReference type="SUPFAM" id="SSF52821">
    <property type="entry name" value="Rhodanese/Cell cycle control phosphatase"/>
    <property type="match status" value="2"/>
</dbReference>
<dbReference type="PANTHER" id="PTHR43084">
    <property type="entry name" value="PERSULFIDE DIOXYGENASE ETHE1"/>
    <property type="match status" value="1"/>
</dbReference>
<reference evidence="3 4" key="1">
    <citation type="submission" date="2020-09" db="EMBL/GenBank/DDBJ databases">
        <title>Bacillus nautilus sp. nov., Chryseoglobus crepusculi sp. nov, and Psychrobacter noctis sp. nov., isolated from deep-sea sponges from the equatorial Atlantic.</title>
        <authorList>
            <person name="Stennett H.L."/>
            <person name="Williams S.E."/>
        </authorList>
    </citation>
    <scope>NUCLEOTIDE SEQUENCE [LARGE SCALE GENOMIC DNA]</scope>
    <source>
        <strain evidence="3 4">28M-24</strain>
    </source>
</reference>
<dbReference type="SMART" id="SM00450">
    <property type="entry name" value="RHOD"/>
    <property type="match status" value="1"/>
</dbReference>
<dbReference type="Pfam" id="PF00753">
    <property type="entry name" value="Lactamase_B"/>
    <property type="match status" value="1"/>
</dbReference>
<dbReference type="EMBL" id="JACXXH010000005">
    <property type="protein sequence ID" value="MBD3863822.1"/>
    <property type="molecule type" value="Genomic_DNA"/>
</dbReference>
<organism evidence="3 4">
    <name type="scientific">Olleya marilimosa</name>
    <dbReference type="NCBI Taxonomy" id="272164"/>
    <lineage>
        <taxon>Bacteria</taxon>
        <taxon>Pseudomonadati</taxon>
        <taxon>Bacteroidota</taxon>
        <taxon>Flavobacteriia</taxon>
        <taxon>Flavobacteriales</taxon>
        <taxon>Flavobacteriaceae</taxon>
    </lineage>
</organism>
<dbReference type="PANTHER" id="PTHR43084:SF1">
    <property type="entry name" value="PERSULFIDE DIOXYGENASE ETHE1, MITOCHONDRIAL"/>
    <property type="match status" value="1"/>
</dbReference>
<dbReference type="RefSeq" id="WP_191101417.1">
    <property type="nucleotide sequence ID" value="NZ_JACXXH010000005.1"/>
</dbReference>
<feature type="domain" description="Rhodanese" evidence="2">
    <location>
        <begin position="265"/>
        <end position="291"/>
    </location>
</feature>
<sequence>MIIKQFEDKPLAHYSYAIISDGKMAFVDPSRDVKLYYDLAEKHNAKIIAVFETHPHADFVSSHLQIHKETGAKIYVSKLVGANYPHQTFDDGDTLNLGAVTFSAINSPGHSPDSITIIANDADNNYAMFSGDTLFIGDVGRPDLREKAGNMKAKREELAKSMYHTMRHKFNHLPDTTTVYPAHGAGSLCGKNMSTDASSTLGRERTENWAFKDLTEEQFVNHILKDQPFIPSYFGFNVDINKTGADNFESTFCGIPFSFGITNFINDDSLIIDVRSASQFKENHLKGSINIIAETEDDKVETWLGSIVAPNEAFHLVINSINDRKTMLSRIAKIGYEKQIKSIITLGTNTFETFKVLDIKDFKKHPNQYTIIDIRNASEVAEGKIFETAISIPLHQLRASQSQIPTDKPIVVHCAGGYRSAAGSSIISNIIKRVPVYDLSDAVKTFTA</sequence>
<dbReference type="Gene3D" id="3.60.15.10">
    <property type="entry name" value="Ribonuclease Z/Hydroxyacylglutathione hydrolase-like"/>
    <property type="match status" value="1"/>
</dbReference>
<evidence type="ECO:0000313" key="4">
    <source>
        <dbReference type="Proteomes" id="UP000627521"/>
    </source>
</evidence>
<name>A0ABR8LUH2_9FLAO</name>
<evidence type="ECO:0000259" key="2">
    <source>
        <dbReference type="PROSITE" id="PS50206"/>
    </source>
</evidence>
<dbReference type="InterPro" id="IPR051682">
    <property type="entry name" value="Mito_Persulfide_Diox"/>
</dbReference>
<dbReference type="Pfam" id="PF00581">
    <property type="entry name" value="Rhodanese"/>
    <property type="match status" value="2"/>
</dbReference>
<protein>
    <submittedName>
        <fullName evidence="3">MBL fold metallo-hydrolase</fullName>
    </submittedName>
</protein>
<dbReference type="SUPFAM" id="SSF56281">
    <property type="entry name" value="Metallo-hydrolase/oxidoreductase"/>
    <property type="match status" value="1"/>
</dbReference>
<dbReference type="InterPro" id="IPR001279">
    <property type="entry name" value="Metallo-B-lactamas"/>
</dbReference>
<dbReference type="Gene3D" id="3.40.250.10">
    <property type="entry name" value="Rhodanese-like domain"/>
    <property type="match status" value="2"/>
</dbReference>
<dbReference type="SMART" id="SM00849">
    <property type="entry name" value="Lactamase_B"/>
    <property type="match status" value="1"/>
</dbReference>
<dbReference type="InterPro" id="IPR044528">
    <property type="entry name" value="POD-like_MBL-fold"/>
</dbReference>
<dbReference type="InterPro" id="IPR036866">
    <property type="entry name" value="RibonucZ/Hydroxyglut_hydro"/>
</dbReference>
<proteinExistence type="predicted"/>
<dbReference type="InterPro" id="IPR036873">
    <property type="entry name" value="Rhodanese-like_dom_sf"/>
</dbReference>
<dbReference type="CDD" id="cd00158">
    <property type="entry name" value="RHOD"/>
    <property type="match status" value="1"/>
</dbReference>
<evidence type="ECO:0000313" key="3">
    <source>
        <dbReference type="EMBL" id="MBD3863822.1"/>
    </source>
</evidence>
<accession>A0ABR8LUH2</accession>
<dbReference type="InterPro" id="IPR001763">
    <property type="entry name" value="Rhodanese-like_dom"/>
</dbReference>
<keyword evidence="1" id="KW-0479">Metal-binding</keyword>
<dbReference type="Proteomes" id="UP000627521">
    <property type="component" value="Unassembled WGS sequence"/>
</dbReference>
<keyword evidence="4" id="KW-1185">Reference proteome</keyword>
<dbReference type="CDD" id="cd07724">
    <property type="entry name" value="POD-like_MBL-fold"/>
    <property type="match status" value="1"/>
</dbReference>
<feature type="domain" description="Rhodanese" evidence="2">
    <location>
        <begin position="365"/>
        <end position="448"/>
    </location>
</feature>
<evidence type="ECO:0000256" key="1">
    <source>
        <dbReference type="ARBA" id="ARBA00022723"/>
    </source>
</evidence>
<dbReference type="PROSITE" id="PS50206">
    <property type="entry name" value="RHODANESE_3"/>
    <property type="match status" value="2"/>
</dbReference>
<gene>
    <name evidence="3" type="ORF">IEG06_10205</name>
</gene>